<sequence length="202" mass="24004">MKTNDQKEIENFRLNLDGIDEKPEDCKKMSPEAGQLYLFNSKIFAESEEFIARLSYLNEKRFEKYGTQCILLDKKICNTLKNSVIKFLKKLRICQINNAAILTMDSLKIVAIETLEAFNEFMKSSFPSIEEILEKCNEKQNLTFKEDLKIDLEVKRYLNCLQYHFNNFYDLKILEDTKYQEKLKKMTTDLDSFYKKILENYS</sequence>
<evidence type="ECO:0000313" key="2">
    <source>
        <dbReference type="Proteomes" id="UP000016927"/>
    </source>
</evidence>
<proteinExistence type="predicted"/>
<organism evidence="1 2">
    <name type="scientific">Nosema bombycis (strain CQ1 / CVCC 102059)</name>
    <name type="common">Microsporidian parasite</name>
    <name type="synonym">Pebrine of silkworm</name>
    <dbReference type="NCBI Taxonomy" id="578461"/>
    <lineage>
        <taxon>Eukaryota</taxon>
        <taxon>Fungi</taxon>
        <taxon>Fungi incertae sedis</taxon>
        <taxon>Microsporidia</taxon>
        <taxon>Nosematidae</taxon>
        <taxon>Nosema</taxon>
    </lineage>
</organism>
<accession>R0M803</accession>
<dbReference type="EMBL" id="KB908945">
    <property type="protein sequence ID" value="EOB14129.1"/>
    <property type="molecule type" value="Genomic_DNA"/>
</dbReference>
<keyword evidence="2" id="KW-1185">Reference proteome</keyword>
<dbReference type="Proteomes" id="UP000016927">
    <property type="component" value="Unassembled WGS sequence"/>
</dbReference>
<evidence type="ECO:0000313" key="1">
    <source>
        <dbReference type="EMBL" id="EOB14129.1"/>
    </source>
</evidence>
<dbReference type="VEuPathDB" id="MicrosporidiaDB:NBO_37g0004"/>
<dbReference type="HOGENOM" id="CLU_1354973_0_0_1"/>
<protein>
    <submittedName>
        <fullName evidence="1">Uncharacterized protein</fullName>
    </submittedName>
</protein>
<reference evidence="1 2" key="1">
    <citation type="journal article" date="2013" name="BMC Genomics">
        <title>Comparative genomics of parasitic silkworm microsporidia reveal an association between genome expansion and host adaptation.</title>
        <authorList>
            <person name="Pan G."/>
            <person name="Xu J."/>
            <person name="Li T."/>
            <person name="Xia Q."/>
            <person name="Liu S.L."/>
            <person name="Zhang G."/>
            <person name="Li S."/>
            <person name="Li C."/>
            <person name="Liu H."/>
            <person name="Yang L."/>
            <person name="Liu T."/>
            <person name="Zhang X."/>
            <person name="Wu Z."/>
            <person name="Fan W."/>
            <person name="Dang X."/>
            <person name="Xiang H."/>
            <person name="Tao M."/>
            <person name="Li Y."/>
            <person name="Hu J."/>
            <person name="Li Z."/>
            <person name="Lin L."/>
            <person name="Luo J."/>
            <person name="Geng L."/>
            <person name="Wang L."/>
            <person name="Long M."/>
            <person name="Wan Y."/>
            <person name="He N."/>
            <person name="Zhang Z."/>
            <person name="Lu C."/>
            <person name="Keeling P.J."/>
            <person name="Wang J."/>
            <person name="Xiang Z."/>
            <person name="Zhou Z."/>
        </authorList>
    </citation>
    <scope>NUCLEOTIDE SEQUENCE [LARGE SCALE GENOMIC DNA]</scope>
    <source>
        <strain evidence="2">CQ1 / CVCC 102059</strain>
    </source>
</reference>
<gene>
    <name evidence="1" type="ORF">NBO_37g0004</name>
</gene>
<name>R0M803_NOSB1</name>
<dbReference type="AlphaFoldDB" id="R0M803"/>